<dbReference type="OrthoDB" id="2189463at2759"/>
<dbReference type="SUPFAM" id="SSF53448">
    <property type="entry name" value="Nucleotide-diphospho-sugar transferases"/>
    <property type="match status" value="1"/>
</dbReference>
<dbReference type="InterPro" id="IPR052636">
    <property type="entry name" value="UDP-D-xylose:L-fucose_XylT"/>
</dbReference>
<organism evidence="4">
    <name type="scientific">Lichtheimia ramosa</name>
    <dbReference type="NCBI Taxonomy" id="688394"/>
    <lineage>
        <taxon>Eukaryota</taxon>
        <taxon>Fungi</taxon>
        <taxon>Fungi incertae sedis</taxon>
        <taxon>Mucoromycota</taxon>
        <taxon>Mucoromycotina</taxon>
        <taxon>Mucoromycetes</taxon>
        <taxon>Mucorales</taxon>
        <taxon>Lichtheimiaceae</taxon>
        <taxon>Lichtheimia</taxon>
    </lineage>
</organism>
<name>A0A077WXT7_9FUNG</name>
<keyword evidence="2" id="KW-0472">Membrane</keyword>
<feature type="transmembrane region" description="Helical" evidence="2">
    <location>
        <begin position="12"/>
        <end position="32"/>
    </location>
</feature>
<dbReference type="GO" id="GO:0005794">
    <property type="term" value="C:Golgi apparatus"/>
    <property type="evidence" value="ECO:0007669"/>
    <property type="project" value="TreeGrafter"/>
</dbReference>
<dbReference type="GO" id="GO:0016757">
    <property type="term" value="F:glycosyltransferase activity"/>
    <property type="evidence" value="ECO:0007669"/>
    <property type="project" value="TreeGrafter"/>
</dbReference>
<keyword evidence="2" id="KW-1133">Transmembrane helix</keyword>
<dbReference type="AlphaFoldDB" id="A0A077WXT7"/>
<evidence type="ECO:0000259" key="3">
    <source>
        <dbReference type="Pfam" id="PF03407"/>
    </source>
</evidence>
<proteinExistence type="inferred from homology"/>
<dbReference type="InterPro" id="IPR005069">
    <property type="entry name" value="Nucl-diP-sugar_transferase"/>
</dbReference>
<sequence>MFFFDRLRGRRLYVTVALIFLLAAVVLILSIFKFEAKPVWVPHYESAALLLDEQDLNSTTMDIECTCTNQGPHLHAVSGATNAGDSIPVIVPESMPEPGAHVLAKIEANQRQDSVLVIATANYGMREYLYNWIESLGRTQQDQQYLVFCLDDKLYQHMVAAGYQDHAIQVPENWFHDPSSSDFEDYFSPRYRLITHAKTIIVQQLLYLNITVLFSDVDIVWLRPGTVDYIMSLDPDQDLDAIFQLEGVFDHEINTGFYLMRPTYAMKRFLAQTIYLQDTSPEKITQQVAANRIIDTVADQIALLDVAFFPNGMVYFDTNIAGARGVDPYILHANYRVGAQKKDELASRGFWYLDDKWLADVDAQIDPPPST</sequence>
<accession>A0A077WXT7</accession>
<comment type="similarity">
    <text evidence="1">Belongs to the glycosyltransferase 77 family.</text>
</comment>
<gene>
    <name evidence="4" type="ORF">LRAMOSA04195</name>
</gene>
<keyword evidence="2" id="KW-0812">Transmembrane</keyword>
<feature type="domain" description="Nucleotide-diphospho-sugar transferase" evidence="3">
    <location>
        <begin position="143"/>
        <end position="342"/>
    </location>
</feature>
<dbReference type="Pfam" id="PF03407">
    <property type="entry name" value="Nucleotid_trans"/>
    <property type="match status" value="1"/>
</dbReference>
<reference evidence="4" key="1">
    <citation type="journal article" date="2014" name="Genome Announc.">
        <title>De novo whole-genome sequence and genome annotation of Lichtheimia ramosa.</title>
        <authorList>
            <person name="Linde J."/>
            <person name="Schwartze V."/>
            <person name="Binder U."/>
            <person name="Lass-Florl C."/>
            <person name="Voigt K."/>
            <person name="Horn F."/>
        </authorList>
    </citation>
    <scope>NUCLEOTIDE SEQUENCE</scope>
    <source>
        <strain evidence="4">JMRC FSU:6197</strain>
    </source>
</reference>
<evidence type="ECO:0000256" key="1">
    <source>
        <dbReference type="ARBA" id="ARBA00007033"/>
    </source>
</evidence>
<dbReference type="EMBL" id="LK023357">
    <property type="protein sequence ID" value="CDS11999.1"/>
    <property type="molecule type" value="Genomic_DNA"/>
</dbReference>
<evidence type="ECO:0000256" key="2">
    <source>
        <dbReference type="SAM" id="Phobius"/>
    </source>
</evidence>
<dbReference type="InterPro" id="IPR029044">
    <property type="entry name" value="Nucleotide-diphossugar_trans"/>
</dbReference>
<evidence type="ECO:0000313" key="4">
    <source>
        <dbReference type="EMBL" id="CDS11999.1"/>
    </source>
</evidence>
<protein>
    <recommendedName>
        <fullName evidence="3">Nucleotide-diphospho-sugar transferase domain-containing protein</fullName>
    </recommendedName>
</protein>
<dbReference type="PANTHER" id="PTHR47032:SF1">
    <property type="entry name" value="UDP-D-XYLOSE:L-FUCOSE ALPHA-1,3-D-XYLOSYLTRANSFERASE-RELATED"/>
    <property type="match status" value="1"/>
</dbReference>
<dbReference type="PANTHER" id="PTHR47032">
    <property type="entry name" value="UDP-D-XYLOSE:L-FUCOSE ALPHA-1,3-D-XYLOSYLTRANSFERASE-RELATED"/>
    <property type="match status" value="1"/>
</dbReference>